<dbReference type="Gene3D" id="3.30.160.60">
    <property type="entry name" value="Classic Zinc Finger"/>
    <property type="match status" value="1"/>
</dbReference>
<feature type="domain" description="C2H2-type" evidence="3">
    <location>
        <begin position="119"/>
        <end position="147"/>
    </location>
</feature>
<dbReference type="InterPro" id="IPR013087">
    <property type="entry name" value="Znf_C2H2_type"/>
</dbReference>
<evidence type="ECO:0000313" key="5">
    <source>
        <dbReference type="Proteomes" id="UP001458880"/>
    </source>
</evidence>
<protein>
    <recommendedName>
        <fullName evidence="3">C2H2-type domain-containing protein</fullName>
    </recommendedName>
</protein>
<dbReference type="PROSITE" id="PS50157">
    <property type="entry name" value="ZINC_FINGER_C2H2_2"/>
    <property type="match status" value="1"/>
</dbReference>
<keyword evidence="5" id="KW-1185">Reference proteome</keyword>
<comment type="caution">
    <text evidence="4">The sequence shown here is derived from an EMBL/GenBank/DDBJ whole genome shotgun (WGS) entry which is preliminary data.</text>
</comment>
<evidence type="ECO:0000256" key="1">
    <source>
        <dbReference type="PROSITE-ProRule" id="PRU00042"/>
    </source>
</evidence>
<proteinExistence type="predicted"/>
<dbReference type="GO" id="GO:0008270">
    <property type="term" value="F:zinc ion binding"/>
    <property type="evidence" value="ECO:0007669"/>
    <property type="project" value="UniProtKB-KW"/>
</dbReference>
<reference evidence="4 5" key="1">
    <citation type="journal article" date="2024" name="BMC Genomics">
        <title>De novo assembly and annotation of Popillia japonica's genome with initial clues to its potential as an invasive pest.</title>
        <authorList>
            <person name="Cucini C."/>
            <person name="Boschi S."/>
            <person name="Funari R."/>
            <person name="Cardaioli E."/>
            <person name="Iannotti N."/>
            <person name="Marturano G."/>
            <person name="Paoli F."/>
            <person name="Bruttini M."/>
            <person name="Carapelli A."/>
            <person name="Frati F."/>
            <person name="Nardi F."/>
        </authorList>
    </citation>
    <scope>NUCLEOTIDE SEQUENCE [LARGE SCALE GENOMIC DNA]</scope>
    <source>
        <strain evidence="4">DMR45628</strain>
    </source>
</reference>
<name>A0AAW1KQU0_POPJA</name>
<dbReference type="EMBL" id="JASPKY010000193">
    <property type="protein sequence ID" value="KAK9721969.1"/>
    <property type="molecule type" value="Genomic_DNA"/>
</dbReference>
<gene>
    <name evidence="4" type="ORF">QE152_g19910</name>
</gene>
<keyword evidence="1" id="KW-0863">Zinc-finger</keyword>
<dbReference type="Proteomes" id="UP001458880">
    <property type="component" value="Unassembled WGS sequence"/>
</dbReference>
<evidence type="ECO:0000313" key="4">
    <source>
        <dbReference type="EMBL" id="KAK9721969.1"/>
    </source>
</evidence>
<evidence type="ECO:0000259" key="3">
    <source>
        <dbReference type="PROSITE" id="PS50157"/>
    </source>
</evidence>
<dbReference type="AlphaFoldDB" id="A0AAW1KQU0"/>
<feature type="region of interest" description="Disordered" evidence="2">
    <location>
        <begin position="145"/>
        <end position="167"/>
    </location>
</feature>
<accession>A0AAW1KQU0</accession>
<sequence>MLVLTAIVTASDEENPQVRLPRDSEGPLSLTVLLSPEALRSKQKGHLKNPSPGWPRPSLSWHQREGCKYLYFLRDQVFSWFPAAPHFYIGKHGKHCGKLYAARANLTRHAKECGSRDRGKCMFCPLSFETFAAVRQHERRAHVGQYKKDLESRSPAPEAAGNSVFLE</sequence>
<keyword evidence="1" id="KW-0479">Metal-binding</keyword>
<keyword evidence="1" id="KW-0862">Zinc</keyword>
<organism evidence="4 5">
    <name type="scientific">Popillia japonica</name>
    <name type="common">Japanese beetle</name>
    <dbReference type="NCBI Taxonomy" id="7064"/>
    <lineage>
        <taxon>Eukaryota</taxon>
        <taxon>Metazoa</taxon>
        <taxon>Ecdysozoa</taxon>
        <taxon>Arthropoda</taxon>
        <taxon>Hexapoda</taxon>
        <taxon>Insecta</taxon>
        <taxon>Pterygota</taxon>
        <taxon>Neoptera</taxon>
        <taxon>Endopterygota</taxon>
        <taxon>Coleoptera</taxon>
        <taxon>Polyphaga</taxon>
        <taxon>Scarabaeiformia</taxon>
        <taxon>Scarabaeidae</taxon>
        <taxon>Rutelinae</taxon>
        <taxon>Popillia</taxon>
    </lineage>
</organism>
<evidence type="ECO:0000256" key="2">
    <source>
        <dbReference type="SAM" id="MobiDB-lite"/>
    </source>
</evidence>
<dbReference type="PROSITE" id="PS00028">
    <property type="entry name" value="ZINC_FINGER_C2H2_1"/>
    <property type="match status" value="1"/>
</dbReference>